<name>A0ACC1MS50_9PEZI</name>
<reference evidence="1" key="1">
    <citation type="submission" date="2022-10" db="EMBL/GenBank/DDBJ databases">
        <title>Genome Sequence of Xylaria curta.</title>
        <authorList>
            <person name="Buettner E."/>
        </authorList>
    </citation>
    <scope>NUCLEOTIDE SEQUENCE</scope>
    <source>
        <strain evidence="1">Babe10</strain>
    </source>
</reference>
<dbReference type="Proteomes" id="UP001143856">
    <property type="component" value="Unassembled WGS sequence"/>
</dbReference>
<dbReference type="EMBL" id="JAPDGR010003879">
    <property type="protein sequence ID" value="KAJ2969847.1"/>
    <property type="molecule type" value="Genomic_DNA"/>
</dbReference>
<sequence length="302" mass="34039">MITALLLLVLLAEPSHQQSNREGYGPEINITNDTGRVVLLWTSIALAVFTSLIQGLITTIVQVAEDQGLWTFRFRIARYEHWWWTTVSSLLSVSFALIILTFLAGNNQDALGVLALSTATTIAIVRFAVSAWRNKIFVENRWYAWTGPSRTAIRCTYKDLCGLWEDPTAILEKFGEDKNDFAWHKTDFPCVYDDGNQENSDVSLRWGEDEGFRRRVSRAINAVPLGLLGSRPITVDGYSGKGLCLAFGILGRNKGLRPHMLMFDLDDAWKKHRGIVRNRADTRIQAALENQFVLSVACQRTT</sequence>
<comment type="caution">
    <text evidence="1">The sequence shown here is derived from an EMBL/GenBank/DDBJ whole genome shotgun (WGS) entry which is preliminary data.</text>
</comment>
<keyword evidence="2" id="KW-1185">Reference proteome</keyword>
<accession>A0ACC1MS50</accession>
<evidence type="ECO:0000313" key="2">
    <source>
        <dbReference type="Proteomes" id="UP001143856"/>
    </source>
</evidence>
<proteinExistence type="predicted"/>
<organism evidence="1 2">
    <name type="scientific">Xylaria curta</name>
    <dbReference type="NCBI Taxonomy" id="42375"/>
    <lineage>
        <taxon>Eukaryota</taxon>
        <taxon>Fungi</taxon>
        <taxon>Dikarya</taxon>
        <taxon>Ascomycota</taxon>
        <taxon>Pezizomycotina</taxon>
        <taxon>Sordariomycetes</taxon>
        <taxon>Xylariomycetidae</taxon>
        <taxon>Xylariales</taxon>
        <taxon>Xylariaceae</taxon>
        <taxon>Xylaria</taxon>
    </lineage>
</organism>
<gene>
    <name evidence="1" type="ORF">NUW58_g9877</name>
</gene>
<evidence type="ECO:0000313" key="1">
    <source>
        <dbReference type="EMBL" id="KAJ2969847.1"/>
    </source>
</evidence>
<protein>
    <submittedName>
        <fullName evidence="1">Uncharacterized protein</fullName>
    </submittedName>
</protein>